<organism evidence="1 2">
    <name type="scientific">Dickeya phage vB_DsoM_JA13</name>
    <dbReference type="NCBI Taxonomy" id="2283030"/>
    <lineage>
        <taxon>Viruses</taxon>
        <taxon>Duplodnaviria</taxon>
        <taxon>Heunggongvirae</taxon>
        <taxon>Uroviricota</taxon>
        <taxon>Caudoviricetes</taxon>
        <taxon>Salmondvirus</taxon>
        <taxon>Salmondvirus JA11</taxon>
    </lineage>
</organism>
<dbReference type="EMBL" id="MH460460">
    <property type="protein sequence ID" value="AXG66492.1"/>
    <property type="molecule type" value="Genomic_DNA"/>
</dbReference>
<evidence type="ECO:0000313" key="2">
    <source>
        <dbReference type="Proteomes" id="UP000263742"/>
    </source>
</evidence>
<proteinExistence type="predicted"/>
<name>A0A384ZW88_9CAUD</name>
<gene>
    <name evidence="1" type="ORF">JA13_089</name>
</gene>
<dbReference type="Proteomes" id="UP000263742">
    <property type="component" value="Segment"/>
</dbReference>
<accession>A0A384ZW88</accession>
<evidence type="ECO:0000313" key="1">
    <source>
        <dbReference type="EMBL" id="AXG66492.1"/>
    </source>
</evidence>
<sequence length="265" mass="29236">MSKLSNYVDTLVDLARQQGLSSTNDIVYRLAPEVVVILSDNEPTDHVFPLDGVWVVTDIDAQDYKTVYKRVNKVPSNGKQFTWELILEYDDFVAIQQWDQSDLPEPVILSAKGGQLEAPLLPRIVSAFIANEAIPRSYADAIKSQLSSGFSVMLSNLNARTTANTGRVNTLNETVRLLSAKVDEAINSSAVRGMVTIQEDPSPLWAFTHEFGEGKGFCFCTDLSGEIVWPEKVYTDPSAPETLLVEFLEPVSGFGLMVYVPISTP</sequence>
<reference evidence="1 2" key="1">
    <citation type="journal article" date="2018" name="Front. Microbiol.">
        <title>Jumbo Bacteriophages Are Represented Within an Increasing Diversity of Environmental Viruses Infecting the Emerging Phytopathogen, Dickeya solani.</title>
        <authorList>
            <person name="Day A.W."/>
            <person name="Ahn J."/>
            <person name="Salmond G.P.C."/>
        </authorList>
    </citation>
    <scope>NUCLEOTIDE SEQUENCE [LARGE SCALE GENOMIC DNA]</scope>
</reference>
<protein>
    <submittedName>
        <fullName evidence="1">Uncharacterized protein</fullName>
    </submittedName>
</protein>